<dbReference type="RefSeq" id="WP_230320520.1">
    <property type="nucleotide sequence ID" value="NZ_PDOM01000390.1"/>
</dbReference>
<dbReference type="AlphaFoldDB" id="A0A7Z1HNS3"/>
<feature type="non-terminal residue" evidence="1">
    <location>
        <position position="1"/>
    </location>
</feature>
<evidence type="ECO:0008006" key="3">
    <source>
        <dbReference type="Google" id="ProtNLM"/>
    </source>
</evidence>
<gene>
    <name evidence="1" type="ORF">CR088_28600</name>
</gene>
<sequence>LIVKRFSTSLLSSVREDRVDYALRQSFLERFAYFTLHAPVSDIPDYIKPFLDGFNGSEPISELFKKFILVEDRLNTYAKFW</sequence>
<comment type="caution">
    <text evidence="1">The sequence shown here is derived from an EMBL/GenBank/DDBJ whole genome shotgun (WGS) entry which is preliminary data.</text>
</comment>
<feature type="non-terminal residue" evidence="1">
    <location>
        <position position="81"/>
    </location>
</feature>
<dbReference type="EMBL" id="PDOM01000390">
    <property type="protein sequence ID" value="PHP46046.1"/>
    <property type="molecule type" value="Genomic_DNA"/>
</dbReference>
<evidence type="ECO:0000313" key="1">
    <source>
        <dbReference type="EMBL" id="PHP46046.1"/>
    </source>
</evidence>
<organism evidence="1 2">
    <name type="scientific">Salmonella dublin</name>
    <dbReference type="NCBI Taxonomy" id="98360"/>
    <lineage>
        <taxon>Bacteria</taxon>
        <taxon>Pseudomonadati</taxon>
        <taxon>Pseudomonadota</taxon>
        <taxon>Gammaproteobacteria</taxon>
        <taxon>Enterobacterales</taxon>
        <taxon>Enterobacteriaceae</taxon>
        <taxon>Salmonella</taxon>
    </lineage>
</organism>
<accession>A0A7Z1HNS3</accession>
<reference evidence="1 2" key="1">
    <citation type="submission" date="2017-10" db="EMBL/GenBank/DDBJ databases">
        <title>Characterization of the Virulence Potential of Salmonella enterica Isolates Carrying Incompatibility Group FIB Plasmids using Caco-2 Intestinal Epithelial Cells.</title>
        <authorList>
            <person name="Sanad Y."/>
            <person name="Khajanchi B."/>
            <person name="Deck J."/>
            <person name="Cox J."/>
            <person name="Thaker R."/>
            <person name="Han J."/>
            <person name="Nayak R."/>
            <person name="Foley S."/>
        </authorList>
    </citation>
    <scope>NUCLEOTIDE SEQUENCE [LARGE SCALE GENOMIC DNA]</scope>
    <source>
        <strain evidence="1 2">SE853</strain>
    </source>
</reference>
<proteinExistence type="predicted"/>
<name>A0A7Z1HNS3_SALDU</name>
<protein>
    <recommendedName>
        <fullName evidence="3">Reverse transcriptase</fullName>
    </recommendedName>
</protein>
<evidence type="ECO:0000313" key="2">
    <source>
        <dbReference type="Proteomes" id="UP000221568"/>
    </source>
</evidence>
<dbReference type="Proteomes" id="UP000221568">
    <property type="component" value="Unassembled WGS sequence"/>
</dbReference>